<evidence type="ECO:0000313" key="1">
    <source>
        <dbReference type="EMBL" id="GFT36893.1"/>
    </source>
</evidence>
<sequence>MRHRRRFLDFLYVGCVVRFGVSMTVTTDRGRILKVSCFTPLPNILEFTKHLKAALRCHDSHKWLESIAIVLLRIRTSLKVDLEASLTEFVYSQL</sequence>
<keyword evidence="2" id="KW-1185">Reference proteome</keyword>
<protein>
    <submittedName>
        <fullName evidence="1">Uncharacterized protein</fullName>
    </submittedName>
</protein>
<comment type="caution">
    <text evidence="1">The sequence shown here is derived from an EMBL/GenBank/DDBJ whole genome shotgun (WGS) entry which is preliminary data.</text>
</comment>
<organism evidence="1 2">
    <name type="scientific">Nephila pilipes</name>
    <name type="common">Giant wood spider</name>
    <name type="synonym">Nephila maculata</name>
    <dbReference type="NCBI Taxonomy" id="299642"/>
    <lineage>
        <taxon>Eukaryota</taxon>
        <taxon>Metazoa</taxon>
        <taxon>Ecdysozoa</taxon>
        <taxon>Arthropoda</taxon>
        <taxon>Chelicerata</taxon>
        <taxon>Arachnida</taxon>
        <taxon>Araneae</taxon>
        <taxon>Araneomorphae</taxon>
        <taxon>Entelegynae</taxon>
        <taxon>Araneoidea</taxon>
        <taxon>Nephilidae</taxon>
        <taxon>Nephila</taxon>
    </lineage>
</organism>
<gene>
    <name evidence="1" type="ORF">NPIL_91421</name>
</gene>
<dbReference type="AlphaFoldDB" id="A0A8X6NX62"/>
<name>A0A8X6NX62_NEPPI</name>
<evidence type="ECO:0000313" key="2">
    <source>
        <dbReference type="Proteomes" id="UP000887013"/>
    </source>
</evidence>
<dbReference type="EMBL" id="BMAW01014000">
    <property type="protein sequence ID" value="GFT36893.1"/>
    <property type="molecule type" value="Genomic_DNA"/>
</dbReference>
<dbReference type="Proteomes" id="UP000887013">
    <property type="component" value="Unassembled WGS sequence"/>
</dbReference>
<proteinExistence type="predicted"/>
<reference evidence="1" key="1">
    <citation type="submission" date="2020-08" db="EMBL/GenBank/DDBJ databases">
        <title>Multicomponent nature underlies the extraordinary mechanical properties of spider dragline silk.</title>
        <authorList>
            <person name="Kono N."/>
            <person name="Nakamura H."/>
            <person name="Mori M."/>
            <person name="Yoshida Y."/>
            <person name="Ohtoshi R."/>
            <person name="Malay A.D."/>
            <person name="Moran D.A.P."/>
            <person name="Tomita M."/>
            <person name="Numata K."/>
            <person name="Arakawa K."/>
        </authorList>
    </citation>
    <scope>NUCLEOTIDE SEQUENCE</scope>
</reference>
<accession>A0A8X6NX62</accession>